<evidence type="ECO:0008006" key="4">
    <source>
        <dbReference type="Google" id="ProtNLM"/>
    </source>
</evidence>
<name>A0ABZ1B7G9_9ACTN</name>
<dbReference type="RefSeq" id="WP_324277081.1">
    <property type="nucleotide sequence ID" value="NZ_CP141261.1"/>
</dbReference>
<gene>
    <name evidence="2" type="ORF">U6N30_09385</name>
</gene>
<evidence type="ECO:0000313" key="3">
    <source>
        <dbReference type="Proteomes" id="UP001324287"/>
    </source>
</evidence>
<reference evidence="2 3" key="1">
    <citation type="submission" date="2023-12" db="EMBL/GenBank/DDBJ databases">
        <title>Blastococcus brunescens sp. nov., an actonobacterium isolated from sandstone collected in sahara desert.</title>
        <authorList>
            <person name="Gtari M."/>
            <person name="Ghodhbane F."/>
        </authorList>
    </citation>
    <scope>NUCLEOTIDE SEQUENCE [LARGE SCALE GENOMIC DNA]</scope>
    <source>
        <strain evidence="2 3">BMG 8361</strain>
    </source>
</reference>
<proteinExistence type="predicted"/>
<feature type="compositionally biased region" description="Low complexity" evidence="1">
    <location>
        <begin position="364"/>
        <end position="385"/>
    </location>
</feature>
<dbReference type="InterPro" id="IPR011990">
    <property type="entry name" value="TPR-like_helical_dom_sf"/>
</dbReference>
<dbReference type="Gene3D" id="1.25.40.10">
    <property type="entry name" value="Tetratricopeptide repeat domain"/>
    <property type="match status" value="1"/>
</dbReference>
<organism evidence="2 3">
    <name type="scientific">Blastococcus brunescens</name>
    <dbReference type="NCBI Taxonomy" id="1564165"/>
    <lineage>
        <taxon>Bacteria</taxon>
        <taxon>Bacillati</taxon>
        <taxon>Actinomycetota</taxon>
        <taxon>Actinomycetes</taxon>
        <taxon>Geodermatophilales</taxon>
        <taxon>Geodermatophilaceae</taxon>
        <taxon>Blastococcus</taxon>
    </lineage>
</organism>
<evidence type="ECO:0000313" key="2">
    <source>
        <dbReference type="EMBL" id="WRL65763.1"/>
    </source>
</evidence>
<accession>A0ABZ1B7G9</accession>
<evidence type="ECO:0000256" key="1">
    <source>
        <dbReference type="SAM" id="MobiDB-lite"/>
    </source>
</evidence>
<feature type="compositionally biased region" description="Polar residues" evidence="1">
    <location>
        <begin position="717"/>
        <end position="733"/>
    </location>
</feature>
<sequence length="733" mass="77775">MARTRSVRSLMEEAASMPPGFARTAVAEEAVRLADAANDLDAGFEARVALASAAEHGGEARKALVAVTWCLGQIDAHPGRFDKHGPYWALKWLPWTLIDIPDVPLDEVERVVAEMRRRYEAEGTGQDAVAKMAWTLPLYLGRIEEAVEAHRHWRLLPRTEYGDCRACDVHSEVQLALAAGDTARALDLARPALAGRLECGEEPARILGRLLAPLVDLGDLAEAERLHQWGLRLARGNPSLLHTQAQHVVHLVRTGRVDDAETLLAELVDVCDHTVIDADSRMWVSAAGACLATALHEAAVPEVRRTLGVRPRATGALAGSFGQEARTTAAAFDRRNGTGAVSEEVETWLAVRAGSVSHAVPAVPSPAAGTAPTAVPATDDPGPGTDDPEALLTRARTQPALTDEARVSLAERALAGFRAAGEEDGVARARRSIGTALVRLGREDDGERFLQDALPDLAAHPEEQAWAALELARLAFVRADGRIDDEVRRLNGVALASAERVPDRAAVLALCRTAEAEWSVVQLGPDATAAQVADAAQAFAGVRELVAGAPTELAHVWGTEASCRAVVGDMEGALAAASTAWDIARQSADDETVAQVGSLTSGLLASTGQLDRALDVLAAVQRAELARGERLDAGDTAVARAELLRDTDREEEALALAWEAVDLYASVGDAVGAAGARLTVARLLRALGQDLNAYDILSELSAQAGEGDDRRFEGRSPSISRCSTPSTATRTRR</sequence>
<protein>
    <recommendedName>
        <fullName evidence="4">Tetratricopeptide repeat protein</fullName>
    </recommendedName>
</protein>
<keyword evidence="3" id="KW-1185">Reference proteome</keyword>
<dbReference type="EMBL" id="CP141261">
    <property type="protein sequence ID" value="WRL65763.1"/>
    <property type="molecule type" value="Genomic_DNA"/>
</dbReference>
<feature type="region of interest" description="Disordered" evidence="1">
    <location>
        <begin position="705"/>
        <end position="733"/>
    </location>
</feature>
<dbReference type="SUPFAM" id="SSF48452">
    <property type="entry name" value="TPR-like"/>
    <property type="match status" value="1"/>
</dbReference>
<feature type="region of interest" description="Disordered" evidence="1">
    <location>
        <begin position="364"/>
        <end position="387"/>
    </location>
</feature>
<dbReference type="Proteomes" id="UP001324287">
    <property type="component" value="Chromosome"/>
</dbReference>